<protein>
    <submittedName>
        <fullName evidence="1">Uncharacterized protein</fullName>
    </submittedName>
</protein>
<reference evidence="1 3" key="1">
    <citation type="submission" date="2014-12" db="EMBL/GenBank/DDBJ databases">
        <title>Draft genome sequences of 29 type strains of Enterococci.</title>
        <authorList>
            <person name="Zhong Z."/>
            <person name="Sun Z."/>
            <person name="Liu W."/>
            <person name="Zhang W."/>
            <person name="Zhang H."/>
        </authorList>
    </citation>
    <scope>NUCLEOTIDE SEQUENCE [LARGE SCALE GENOMIC DNA]</scope>
    <source>
        <strain evidence="1 3">DSM 21207</strain>
    </source>
</reference>
<evidence type="ECO:0000313" key="1">
    <source>
        <dbReference type="EMBL" id="OJG15356.1"/>
    </source>
</evidence>
<dbReference type="RefSeq" id="WP_016172173.1">
    <property type="nucleotide sequence ID" value="NZ_JBHLVQ010000012.1"/>
</dbReference>
<sequence length="95" mass="10585">MEILGNQAAFLADYKKIVKTGDMSDEMIIDKVVGELPTAPNFQIIADNNETKLGQRICFPFKQEVTATDPDGVITTRYIYIGSPFELDTKADEQP</sequence>
<dbReference type="Proteomes" id="UP000182835">
    <property type="component" value="Unassembled WGS sequence"/>
</dbReference>
<dbReference type="OrthoDB" id="2187017at2"/>
<evidence type="ECO:0000313" key="2">
    <source>
        <dbReference type="EMBL" id="PAB00477.1"/>
    </source>
</evidence>
<organism evidence="1 3">
    <name type="scientific">Enterococcus canintestini</name>
    <dbReference type="NCBI Taxonomy" id="317010"/>
    <lineage>
        <taxon>Bacteria</taxon>
        <taxon>Bacillati</taxon>
        <taxon>Bacillota</taxon>
        <taxon>Bacilli</taxon>
        <taxon>Lactobacillales</taxon>
        <taxon>Enterococcaceae</taxon>
        <taxon>Enterococcus</taxon>
    </lineage>
</organism>
<dbReference type="EMBL" id="JXKG01000008">
    <property type="protein sequence ID" value="OJG15356.1"/>
    <property type="molecule type" value="Genomic_DNA"/>
</dbReference>
<name>A0A1L8R6K4_9ENTE</name>
<dbReference type="Proteomes" id="UP000216797">
    <property type="component" value="Unassembled WGS sequence"/>
</dbReference>
<dbReference type="EMBL" id="LHUG01000006">
    <property type="protein sequence ID" value="PAB00477.1"/>
    <property type="molecule type" value="Genomic_DNA"/>
</dbReference>
<accession>A0A1L8R6K4</accession>
<evidence type="ECO:0000313" key="3">
    <source>
        <dbReference type="Proteomes" id="UP000182835"/>
    </source>
</evidence>
<reference evidence="2 4" key="2">
    <citation type="submission" date="2015-08" db="EMBL/GenBank/DDBJ databases">
        <title>Enterococcus genome sequence.</title>
        <authorList>
            <person name="Acedo J.Z."/>
            <person name="Vederas J.C."/>
        </authorList>
    </citation>
    <scope>NUCLEOTIDE SEQUENCE [LARGE SCALE GENOMIC DNA]</scope>
    <source>
        <strain evidence="2 4">49</strain>
    </source>
</reference>
<evidence type="ECO:0000313" key="4">
    <source>
        <dbReference type="Proteomes" id="UP000216797"/>
    </source>
</evidence>
<proteinExistence type="predicted"/>
<gene>
    <name evidence="2" type="ORF">AKL21_08275</name>
    <name evidence="1" type="ORF">RU96_GL002407</name>
</gene>
<comment type="caution">
    <text evidence="1">The sequence shown here is derived from an EMBL/GenBank/DDBJ whole genome shotgun (WGS) entry which is preliminary data.</text>
</comment>
<keyword evidence="4" id="KW-1185">Reference proteome</keyword>
<dbReference type="AlphaFoldDB" id="A0A1L8R6K4"/>